<gene>
    <name evidence="1" type="ORF">D0Z00_002837</name>
</gene>
<sequence length="476" mass="51000">MFYSPITRVGLRSIRKPALSSVYSTFQSERVLLPRSLARLWALDKIGVASKRVTFFTTLSYRQNEHKHIHSHSNITHSHNSSSADSPTTTTGHCHDHASNEHTHSHSHEHSHSHSLFGHTHTHSAADSVFLQEKGGLRNPAIRITWIGLLVNLSMAVGKGIGGVVFHSQALLADAVHALSDLVSDFLTLATVSVASSPPSKFFPNGYGKIETLGSLGVSALLLLAGVSVGWSGLISLVQQLLGDSHIVQILVSFFGHGHSHSHGGGAEDGHLHVGESEMVDLNAMWLALASIGVKEWLFRATMNVANKTGSTVLVANAWHHRVDSLTSIVAVCTIGGSYALGLSWLDAFGGLLVSSVIIRAGLQNGKAAALELADNTSAINTELIGVHREHVESILTQHAAESRGNISPTDFSVANLTLMPSGPNFLTEVELGLNRPDLPTASAVSTAAYVERELLKRDSRVKRVIVTITDTNPQN</sequence>
<keyword evidence="2" id="KW-1185">Reference proteome</keyword>
<dbReference type="EMBL" id="QVQA01000095">
    <property type="protein sequence ID" value="KAF5096277.1"/>
    <property type="molecule type" value="Genomic_DNA"/>
</dbReference>
<name>A0ACB6V319_9ASCO</name>
<accession>A0ACB6V319</accession>
<dbReference type="Proteomes" id="UP000744676">
    <property type="component" value="Unassembled WGS sequence"/>
</dbReference>
<reference evidence="1 2" key="1">
    <citation type="journal article" date="2020" name="Front. Microbiol.">
        <title>Phenotypic and Genetic Characterization of the Cheese Ripening Yeast Geotrichum candidum.</title>
        <authorList>
            <person name="Perkins V."/>
            <person name="Vignola S."/>
            <person name="Lessard M.H."/>
            <person name="Plante P.L."/>
            <person name="Corbeil J."/>
            <person name="Dugat-Bony E."/>
            <person name="Frenette M."/>
            <person name="Labrie S."/>
        </authorList>
    </citation>
    <scope>NUCLEOTIDE SEQUENCE [LARGE SCALE GENOMIC DNA]</scope>
    <source>
        <strain evidence="1 2">LMA-1147</strain>
    </source>
</reference>
<proteinExistence type="predicted"/>
<comment type="caution">
    <text evidence="1">The sequence shown here is derived from an EMBL/GenBank/DDBJ whole genome shotgun (WGS) entry which is preliminary data.</text>
</comment>
<protein>
    <submittedName>
        <fullName evidence="1">Uncharacterized protein</fullName>
    </submittedName>
</protein>
<organism evidence="1 2">
    <name type="scientific">Geotrichum galactomycetum</name>
    <dbReference type="NCBI Taxonomy" id="27317"/>
    <lineage>
        <taxon>Eukaryota</taxon>
        <taxon>Fungi</taxon>
        <taxon>Dikarya</taxon>
        <taxon>Ascomycota</taxon>
        <taxon>Saccharomycotina</taxon>
        <taxon>Dipodascomycetes</taxon>
        <taxon>Dipodascales</taxon>
        <taxon>Dipodascaceae</taxon>
        <taxon>Geotrichum</taxon>
    </lineage>
</organism>
<evidence type="ECO:0000313" key="2">
    <source>
        <dbReference type="Proteomes" id="UP000744676"/>
    </source>
</evidence>
<evidence type="ECO:0000313" key="1">
    <source>
        <dbReference type="EMBL" id="KAF5096277.1"/>
    </source>
</evidence>